<evidence type="ECO:0000313" key="3">
    <source>
        <dbReference type="Proteomes" id="UP001321486"/>
    </source>
</evidence>
<sequence length="80" mass="8937">MKDFDVEYFAVYVTPAMAFHLISTVFAAQFWVLDTRPLTRAGALAAWAGVMAIATSALARASVTEARRMTWSIYEPDFSR</sequence>
<accession>A0ABM8GSU6</accession>
<organism evidence="2 3">
    <name type="scientific">Frondihabitans sucicola</name>
    <dbReference type="NCBI Taxonomy" id="1268041"/>
    <lineage>
        <taxon>Bacteria</taxon>
        <taxon>Bacillati</taxon>
        <taxon>Actinomycetota</taxon>
        <taxon>Actinomycetes</taxon>
        <taxon>Micrococcales</taxon>
        <taxon>Microbacteriaceae</taxon>
        <taxon>Frondihabitans</taxon>
    </lineage>
</organism>
<dbReference type="Proteomes" id="UP001321486">
    <property type="component" value="Chromosome"/>
</dbReference>
<keyword evidence="3" id="KW-1185">Reference proteome</keyword>
<evidence type="ECO:0000256" key="1">
    <source>
        <dbReference type="SAM" id="Phobius"/>
    </source>
</evidence>
<feature type="transmembrane region" description="Helical" evidence="1">
    <location>
        <begin position="9"/>
        <end position="32"/>
    </location>
</feature>
<proteinExistence type="predicted"/>
<name>A0ABM8GSU6_9MICO</name>
<keyword evidence="1" id="KW-0812">Transmembrane</keyword>
<reference evidence="3" key="1">
    <citation type="journal article" date="2019" name="Int. J. Syst. Evol. Microbiol.">
        <title>The Global Catalogue of Microorganisms (GCM) 10K type strain sequencing project: providing services to taxonomists for standard genome sequencing and annotation.</title>
        <authorList>
            <consortium name="The Broad Institute Genomics Platform"/>
            <consortium name="The Broad Institute Genome Sequencing Center for Infectious Disease"/>
            <person name="Wu L."/>
            <person name="Ma J."/>
        </authorList>
    </citation>
    <scope>NUCLEOTIDE SEQUENCE [LARGE SCALE GENOMIC DNA]</scope>
    <source>
        <strain evidence="3">NBRC 108728</strain>
    </source>
</reference>
<dbReference type="EMBL" id="AP027732">
    <property type="protein sequence ID" value="BDZ51548.1"/>
    <property type="molecule type" value="Genomic_DNA"/>
</dbReference>
<protein>
    <submittedName>
        <fullName evidence="2">Uncharacterized protein</fullName>
    </submittedName>
</protein>
<keyword evidence="1" id="KW-1133">Transmembrane helix</keyword>
<gene>
    <name evidence="2" type="ORF">GCM10025867_37890</name>
</gene>
<keyword evidence="1" id="KW-0472">Membrane</keyword>
<feature type="transmembrane region" description="Helical" evidence="1">
    <location>
        <begin position="44"/>
        <end position="63"/>
    </location>
</feature>
<evidence type="ECO:0000313" key="2">
    <source>
        <dbReference type="EMBL" id="BDZ51548.1"/>
    </source>
</evidence>